<dbReference type="Gene3D" id="3.30.750.24">
    <property type="entry name" value="STAS domain"/>
    <property type="match status" value="1"/>
</dbReference>
<organism evidence="2 3">
    <name type="scientific">Nocardioides imazamoxiresistens</name>
    <dbReference type="NCBI Taxonomy" id="3231893"/>
    <lineage>
        <taxon>Bacteria</taxon>
        <taxon>Bacillati</taxon>
        <taxon>Actinomycetota</taxon>
        <taxon>Actinomycetes</taxon>
        <taxon>Propionibacteriales</taxon>
        <taxon>Nocardioidaceae</taxon>
        <taxon>Nocardioides</taxon>
    </lineage>
</organism>
<proteinExistence type="predicted"/>
<dbReference type="EMBL" id="JAVYII010000006">
    <property type="protein sequence ID" value="MDT9594227.1"/>
    <property type="molecule type" value="Genomic_DNA"/>
</dbReference>
<accession>A0ABU3PYA9</accession>
<protein>
    <recommendedName>
        <fullName evidence="1">STAS domain-containing protein</fullName>
    </recommendedName>
</protein>
<comment type="caution">
    <text evidence="2">The sequence shown here is derived from an EMBL/GenBank/DDBJ whole genome shotgun (WGS) entry which is preliminary data.</text>
</comment>
<evidence type="ECO:0000259" key="1">
    <source>
        <dbReference type="PROSITE" id="PS50801"/>
    </source>
</evidence>
<dbReference type="PROSITE" id="PS50801">
    <property type="entry name" value="STAS"/>
    <property type="match status" value="1"/>
</dbReference>
<dbReference type="InterPro" id="IPR002645">
    <property type="entry name" value="STAS_dom"/>
</dbReference>
<reference evidence="2 3" key="1">
    <citation type="submission" date="2023-08" db="EMBL/GenBank/DDBJ databases">
        <title>Nocardioides seae sp. nov., a bacterium isolated from a soil.</title>
        <authorList>
            <person name="Wang X."/>
        </authorList>
    </citation>
    <scope>NUCLEOTIDE SEQUENCE [LARGE SCALE GENOMIC DNA]</scope>
    <source>
        <strain evidence="2 3">YZH12</strain>
    </source>
</reference>
<dbReference type="RefSeq" id="WP_315733762.1">
    <property type="nucleotide sequence ID" value="NZ_JAVYII010000006.1"/>
</dbReference>
<feature type="domain" description="STAS" evidence="1">
    <location>
        <begin position="31"/>
        <end position="114"/>
    </location>
</feature>
<dbReference type="Proteomes" id="UP001268542">
    <property type="component" value="Unassembled WGS sequence"/>
</dbReference>
<evidence type="ECO:0000313" key="3">
    <source>
        <dbReference type="Proteomes" id="UP001268542"/>
    </source>
</evidence>
<gene>
    <name evidence="2" type="ORF">RDV89_14180</name>
</gene>
<dbReference type="SUPFAM" id="SSF52091">
    <property type="entry name" value="SpoIIaa-like"/>
    <property type="match status" value="1"/>
</dbReference>
<name>A0ABU3PYA9_9ACTN</name>
<dbReference type="InterPro" id="IPR036513">
    <property type="entry name" value="STAS_dom_sf"/>
</dbReference>
<evidence type="ECO:0000313" key="2">
    <source>
        <dbReference type="EMBL" id="MDT9594227.1"/>
    </source>
</evidence>
<sequence length="114" mass="12458">MFDASSDDLEFTFDELTGVLAVSGGLFSELDARRLERQISEALVRVSHRLVVDLSDVTFFPTLAIRALILARRTASVARRTAQRDGAEVEVRAQSGTLPHRVLTATGFPLLDAS</sequence>
<keyword evidence="3" id="KW-1185">Reference proteome</keyword>